<keyword evidence="2" id="KW-1133">Transmembrane helix</keyword>
<dbReference type="GO" id="GO:0008233">
    <property type="term" value="F:peptidase activity"/>
    <property type="evidence" value="ECO:0007669"/>
    <property type="project" value="UniProtKB-KW"/>
</dbReference>
<dbReference type="EMBL" id="JACHVP010000001">
    <property type="protein sequence ID" value="MBB2965537.1"/>
    <property type="molecule type" value="Genomic_DNA"/>
</dbReference>
<dbReference type="RefSeq" id="WP_021764934.1">
    <property type="nucleotide sequence ID" value="NZ_JACHVP010000001.1"/>
</dbReference>
<dbReference type="InterPro" id="IPR012340">
    <property type="entry name" value="NA-bd_OB-fold"/>
</dbReference>
<organism evidence="3 4">
    <name type="scientific">Leifsonia aquatica</name>
    <name type="common">Corynebacterium aquaticum</name>
    <dbReference type="NCBI Taxonomy" id="144185"/>
    <lineage>
        <taxon>Bacteria</taxon>
        <taxon>Bacillati</taxon>
        <taxon>Actinomycetota</taxon>
        <taxon>Actinomycetes</taxon>
        <taxon>Micrococcales</taxon>
        <taxon>Microbacteriaceae</taxon>
        <taxon>Leifsonia</taxon>
    </lineage>
</organism>
<accession>A0A7W4UT09</accession>
<protein>
    <submittedName>
        <fullName evidence="3">Membrane protein implicated in regulation of membrane protease activity</fullName>
    </submittedName>
</protein>
<comment type="caution">
    <text evidence="3">The sequence shown here is derived from an EMBL/GenBank/DDBJ whole genome shotgun (WGS) entry which is preliminary data.</text>
</comment>
<keyword evidence="2" id="KW-0472">Membrane</keyword>
<evidence type="ECO:0000256" key="2">
    <source>
        <dbReference type="SAM" id="Phobius"/>
    </source>
</evidence>
<gene>
    <name evidence="3" type="ORF">FHX33_000269</name>
</gene>
<feature type="transmembrane region" description="Helical" evidence="2">
    <location>
        <begin position="59"/>
        <end position="80"/>
    </location>
</feature>
<dbReference type="Proteomes" id="UP000538196">
    <property type="component" value="Unassembled WGS sequence"/>
</dbReference>
<evidence type="ECO:0000313" key="3">
    <source>
        <dbReference type="EMBL" id="MBB2965537.1"/>
    </source>
</evidence>
<keyword evidence="2" id="KW-0812">Transmembrane</keyword>
<reference evidence="3 4" key="1">
    <citation type="submission" date="2020-08" db="EMBL/GenBank/DDBJ databases">
        <title>Sequencing the genomes of 1000 actinobacteria strains.</title>
        <authorList>
            <person name="Klenk H.-P."/>
        </authorList>
    </citation>
    <scope>NUCLEOTIDE SEQUENCE [LARGE SCALE GENOMIC DNA]</scope>
    <source>
        <strain evidence="3 4">DSM 20146</strain>
    </source>
</reference>
<sequence>MIVFLIIGGVGLALLLISMLFGELLDLLDGALSGTGLGAGLTIFGASGLLVLANDWPVGFAYVIAAAAGLVTLVGVQLLVRRFQSSEDGAPSNPADLTGVARTRVSPNGGEVSLDGPHELESRLAYSDDEIPAGTVIRVVETHGSRVKVVRLASASIPASTDPEKD</sequence>
<name>A0A7W4UT09_LEIAQ</name>
<evidence type="ECO:0000313" key="4">
    <source>
        <dbReference type="Proteomes" id="UP000538196"/>
    </source>
</evidence>
<feature type="transmembrane region" description="Helical" evidence="2">
    <location>
        <begin position="6"/>
        <end position="25"/>
    </location>
</feature>
<keyword evidence="4" id="KW-1185">Reference proteome</keyword>
<dbReference type="Gene3D" id="2.40.50.140">
    <property type="entry name" value="Nucleic acid-binding proteins"/>
    <property type="match status" value="1"/>
</dbReference>
<feature type="region of interest" description="Disordered" evidence="1">
    <location>
        <begin position="86"/>
        <end position="117"/>
    </location>
</feature>
<keyword evidence="3" id="KW-0645">Protease</keyword>
<feature type="transmembrane region" description="Helical" evidence="2">
    <location>
        <begin position="32"/>
        <end position="53"/>
    </location>
</feature>
<evidence type="ECO:0000256" key="1">
    <source>
        <dbReference type="SAM" id="MobiDB-lite"/>
    </source>
</evidence>
<dbReference type="AlphaFoldDB" id="A0A7W4UT09"/>
<proteinExistence type="predicted"/>
<dbReference type="GO" id="GO:0006508">
    <property type="term" value="P:proteolysis"/>
    <property type="evidence" value="ECO:0007669"/>
    <property type="project" value="UniProtKB-KW"/>
</dbReference>
<keyword evidence="3" id="KW-0378">Hydrolase</keyword>